<gene>
    <name evidence="2" type="primary">g4079</name>
    <name evidence="2" type="ORF">VP750_LOCUS3481</name>
</gene>
<evidence type="ECO:0000256" key="1">
    <source>
        <dbReference type="SAM" id="MobiDB-lite"/>
    </source>
</evidence>
<evidence type="ECO:0000313" key="3">
    <source>
        <dbReference type="Proteomes" id="UP001497392"/>
    </source>
</evidence>
<name>A0ABP1FWA3_9CHLO</name>
<dbReference type="Proteomes" id="UP001497392">
    <property type="component" value="Unassembled WGS sequence"/>
</dbReference>
<evidence type="ECO:0000313" key="2">
    <source>
        <dbReference type="EMBL" id="CAL5221822.1"/>
    </source>
</evidence>
<accession>A0ABP1FWA3</accession>
<comment type="caution">
    <text evidence="2">The sequence shown here is derived from an EMBL/GenBank/DDBJ whole genome shotgun (WGS) entry which is preliminary data.</text>
</comment>
<dbReference type="EMBL" id="CAXHTA020000005">
    <property type="protein sequence ID" value="CAL5221822.1"/>
    <property type="molecule type" value="Genomic_DNA"/>
</dbReference>
<keyword evidence="3" id="KW-1185">Reference proteome</keyword>
<proteinExistence type="predicted"/>
<reference evidence="2 3" key="1">
    <citation type="submission" date="2024-06" db="EMBL/GenBank/DDBJ databases">
        <authorList>
            <person name="Kraege A."/>
            <person name="Thomma B."/>
        </authorList>
    </citation>
    <scope>NUCLEOTIDE SEQUENCE [LARGE SCALE GENOMIC DNA]</scope>
</reference>
<sequence>MLKALGSQLQRQQGCPTSLLPYFQVAGFAKKKGKDDDSGPDPKSNRLLKILEPKPIEKMPKLSEEDETIWKEATKHYNKAKLYEHRMWQTDISIKIQLKEAALAALPEALRREAVKTQTDLPPPNRRMFTQTPPIPGFSEQQADRGRRRRGQT</sequence>
<organism evidence="2 3">
    <name type="scientific">Coccomyxa viridis</name>
    <dbReference type="NCBI Taxonomy" id="1274662"/>
    <lineage>
        <taxon>Eukaryota</taxon>
        <taxon>Viridiplantae</taxon>
        <taxon>Chlorophyta</taxon>
        <taxon>core chlorophytes</taxon>
        <taxon>Trebouxiophyceae</taxon>
        <taxon>Trebouxiophyceae incertae sedis</taxon>
        <taxon>Coccomyxaceae</taxon>
        <taxon>Coccomyxa</taxon>
    </lineage>
</organism>
<protein>
    <submittedName>
        <fullName evidence="2">G4079 protein</fullName>
    </submittedName>
</protein>
<feature type="region of interest" description="Disordered" evidence="1">
    <location>
        <begin position="114"/>
        <end position="153"/>
    </location>
</feature>
<dbReference type="PANTHER" id="PTHR13359">
    <property type="entry name" value="39S RIBOSOMAL PROTEIN L40, MITOCHONDRIAL"/>
    <property type="match status" value="1"/>
</dbReference>
<dbReference type="InterPro" id="IPR039145">
    <property type="entry name" value="Ribosomal_mL40_metazoa/plant"/>
</dbReference>
<dbReference type="PANTHER" id="PTHR13359:SF2">
    <property type="entry name" value="LARGE RIBOSOMAL SUBUNIT PROTEIN ML40"/>
    <property type="match status" value="1"/>
</dbReference>